<keyword evidence="5 7" id="KW-0057">Aromatic amino acid biosynthesis</keyword>
<feature type="binding site" evidence="7">
    <location>
        <position position="359"/>
    </location>
    <ligand>
        <name>3-phosphoshikimate</name>
        <dbReference type="ChEBI" id="CHEBI:145989"/>
    </ligand>
</feature>
<feature type="domain" description="Enolpyruvate transferase" evidence="8">
    <location>
        <begin position="27"/>
        <end position="437"/>
    </location>
</feature>
<evidence type="ECO:0000256" key="4">
    <source>
        <dbReference type="ARBA" id="ARBA00022679"/>
    </source>
</evidence>
<keyword evidence="10" id="KW-1185">Reference proteome</keyword>
<dbReference type="Gene3D" id="3.65.10.10">
    <property type="entry name" value="Enolpyruvate transferase domain"/>
    <property type="match status" value="2"/>
</dbReference>
<dbReference type="GO" id="GO:0008652">
    <property type="term" value="P:amino acid biosynthetic process"/>
    <property type="evidence" value="ECO:0007669"/>
    <property type="project" value="UniProtKB-KW"/>
</dbReference>
<dbReference type="EC" id="2.5.1.19" evidence="7"/>
<dbReference type="Proteomes" id="UP000188184">
    <property type="component" value="Plasmid unnamed2"/>
</dbReference>
<evidence type="ECO:0000256" key="2">
    <source>
        <dbReference type="ARBA" id="ARBA00009948"/>
    </source>
</evidence>
<dbReference type="Pfam" id="PF00275">
    <property type="entry name" value="EPSP_synthase"/>
    <property type="match status" value="1"/>
</dbReference>
<feature type="binding site" evidence="7">
    <location>
        <position position="141"/>
    </location>
    <ligand>
        <name>phosphoenolpyruvate</name>
        <dbReference type="ChEBI" id="CHEBI:58702"/>
    </ligand>
</feature>
<comment type="catalytic activity">
    <reaction evidence="6">
        <text>3-phosphoshikimate + phosphoenolpyruvate = 5-O-(1-carboxyvinyl)-3-phosphoshikimate + phosphate</text>
        <dbReference type="Rhea" id="RHEA:21256"/>
        <dbReference type="ChEBI" id="CHEBI:43474"/>
        <dbReference type="ChEBI" id="CHEBI:57701"/>
        <dbReference type="ChEBI" id="CHEBI:58702"/>
        <dbReference type="ChEBI" id="CHEBI:145989"/>
        <dbReference type="EC" id="2.5.1.19"/>
    </reaction>
    <physiologicalReaction direction="left-to-right" evidence="6">
        <dbReference type="Rhea" id="RHEA:21257"/>
    </physiologicalReaction>
</comment>
<dbReference type="InterPro" id="IPR023193">
    <property type="entry name" value="EPSP_synthase_CS"/>
</dbReference>
<comment type="similarity">
    <text evidence="2 7">Belongs to the EPSP synthase family.</text>
</comment>
<evidence type="ECO:0000256" key="1">
    <source>
        <dbReference type="ARBA" id="ARBA00004811"/>
    </source>
</evidence>
<comment type="subcellular location">
    <subcellularLocation>
        <location evidence="7">Cytoplasm</location>
    </subcellularLocation>
</comment>
<sequence length="449" mass="48682">MSTPDLKARSPWSQLNDIQSVKISPKPHQPIDGGIRIPGSKSFTNRALIMAALAKGTSTLSGILKSDDSYWCIDSLNKLGIDTEIEGDVVTVHGCNANWPNTQADLYIGAAGTTARFLPGALAVAKNGNSVVKASKRMSERPVEPLIHALTDLGANIDYLEKEGFFPIKIKGDGLKGGAVRISGKISSQFISGLLLASPYAENEVSITIPDTIVQHEYVRITLGLMEKFGVTVEVSEDLNHMVVPQGEYLGQDLPLEADASTASYFFALAALTNGRIRITNLTAETNQPDIHMLEIYEKMGCQVIKGEDYIELTGTEQLIGGLDISMKEMSDQTLTLAALAPFASGPITMRDVEHIRHHESDRIRAICTELRKLGISVEEFQDGLTVYPGTPQAAILDSYDDHRVAMSLALIGTTVSGIIIRDPGCVSKTCPTYFELLQQLGISVEYVM</sequence>
<feature type="binding site" evidence="7">
    <location>
        <position position="41"/>
    </location>
    <ligand>
        <name>phosphoenolpyruvate</name>
        <dbReference type="ChEBI" id="CHEBI:58702"/>
    </ligand>
</feature>
<keyword evidence="7" id="KW-0963">Cytoplasm</keyword>
<feature type="binding site" evidence="7">
    <location>
        <position position="189"/>
    </location>
    <ligand>
        <name>3-phosphoshikimate</name>
        <dbReference type="ChEBI" id="CHEBI:145989"/>
    </ligand>
</feature>
<dbReference type="InterPro" id="IPR036968">
    <property type="entry name" value="Enolpyruvate_Tfrase_sf"/>
</dbReference>
<comment type="caution">
    <text evidence="7">Lacks conserved residue(s) required for the propagation of feature annotation.</text>
</comment>
<dbReference type="InterPro" id="IPR013792">
    <property type="entry name" value="RNA3'P_cycl/enolpyr_Trfase_a/b"/>
</dbReference>
<dbReference type="PANTHER" id="PTHR21090:SF5">
    <property type="entry name" value="PENTAFUNCTIONAL AROM POLYPEPTIDE"/>
    <property type="match status" value="1"/>
</dbReference>
<dbReference type="GO" id="GO:0009073">
    <property type="term" value="P:aromatic amino acid family biosynthetic process"/>
    <property type="evidence" value="ECO:0007669"/>
    <property type="project" value="UniProtKB-KW"/>
</dbReference>
<dbReference type="GO" id="GO:0005737">
    <property type="term" value="C:cytoplasm"/>
    <property type="evidence" value="ECO:0007669"/>
    <property type="project" value="UniProtKB-SubCell"/>
</dbReference>
<feature type="binding site" evidence="7">
    <location>
        <position position="187"/>
    </location>
    <ligand>
        <name>3-phosphoshikimate</name>
        <dbReference type="ChEBI" id="CHEBI:145989"/>
    </ligand>
</feature>
<dbReference type="PIRSF" id="PIRSF000505">
    <property type="entry name" value="EPSPS"/>
    <property type="match status" value="1"/>
</dbReference>
<evidence type="ECO:0000313" key="10">
    <source>
        <dbReference type="Proteomes" id="UP000188184"/>
    </source>
</evidence>
<comment type="pathway">
    <text evidence="1 7">Metabolic intermediate biosynthesis; chorismate biosynthesis; chorismate from D-erythrose 4-phosphate and phosphoenolpyruvate: step 6/7.</text>
</comment>
<dbReference type="GO" id="GO:0009423">
    <property type="term" value="P:chorismate biosynthetic process"/>
    <property type="evidence" value="ECO:0007669"/>
    <property type="project" value="UniProtKB-UniRule"/>
</dbReference>
<keyword evidence="3 7" id="KW-0028">Amino-acid biosynthesis</keyword>
<dbReference type="PROSITE" id="PS00885">
    <property type="entry name" value="EPSP_SYNTHASE_2"/>
    <property type="match status" value="1"/>
</dbReference>
<feature type="binding site" evidence="7">
    <location>
        <position position="42"/>
    </location>
    <ligand>
        <name>3-phosphoshikimate</name>
        <dbReference type="ChEBI" id="CHEBI:145989"/>
    </ligand>
</feature>
<proteinExistence type="inferred from homology"/>
<feature type="binding site" evidence="7">
    <location>
        <position position="188"/>
    </location>
    <ligand>
        <name>3-phosphoshikimate</name>
        <dbReference type="ChEBI" id="CHEBI:145989"/>
    </ligand>
</feature>
<dbReference type="OrthoDB" id="9809920at2"/>
<dbReference type="KEGG" id="pmar:B0X71_20410"/>
<dbReference type="AlphaFoldDB" id="A0A1Q2L516"/>
<gene>
    <name evidence="7" type="primary">aroA</name>
    <name evidence="9" type="ORF">B0X71_20410</name>
</gene>
<accession>A0A1Q2L516</accession>
<comment type="subunit">
    <text evidence="7">Monomer.</text>
</comment>
<dbReference type="RefSeq" id="WP_077591380.1">
    <property type="nucleotide sequence ID" value="NZ_CP019642.1"/>
</dbReference>
<keyword evidence="9" id="KW-0614">Plasmid</keyword>
<dbReference type="InterPro" id="IPR006264">
    <property type="entry name" value="EPSP_synthase"/>
</dbReference>
<feature type="binding site" evidence="7">
    <location>
        <position position="46"/>
    </location>
    <ligand>
        <name>3-phosphoshikimate</name>
        <dbReference type="ChEBI" id="CHEBI:145989"/>
    </ligand>
</feature>
<evidence type="ECO:0000259" key="8">
    <source>
        <dbReference type="Pfam" id="PF00275"/>
    </source>
</evidence>
<dbReference type="CDD" id="cd01556">
    <property type="entry name" value="EPSP_synthase"/>
    <property type="match status" value="1"/>
</dbReference>
<feature type="binding site" evidence="7">
    <location>
        <position position="41"/>
    </location>
    <ligand>
        <name>3-phosphoshikimate</name>
        <dbReference type="ChEBI" id="CHEBI:145989"/>
    </ligand>
</feature>
<feature type="active site" description="Proton acceptor" evidence="7">
    <location>
        <position position="332"/>
    </location>
</feature>
<dbReference type="GO" id="GO:0003866">
    <property type="term" value="F:3-phosphoshikimate 1-carboxyvinyltransferase activity"/>
    <property type="evidence" value="ECO:0007669"/>
    <property type="project" value="UniProtKB-UniRule"/>
</dbReference>
<dbReference type="EMBL" id="CP019642">
    <property type="protein sequence ID" value="AQQ55540.1"/>
    <property type="molecule type" value="Genomic_DNA"/>
</dbReference>
<dbReference type="PANTHER" id="PTHR21090">
    <property type="entry name" value="AROM/DEHYDROQUINATE SYNTHASE"/>
    <property type="match status" value="1"/>
</dbReference>
<evidence type="ECO:0000256" key="5">
    <source>
        <dbReference type="ARBA" id="ARBA00023141"/>
    </source>
</evidence>
<dbReference type="InterPro" id="IPR001986">
    <property type="entry name" value="Enolpyruvate_Tfrase_dom"/>
</dbReference>
<feature type="binding site" evidence="7">
    <location>
        <position position="332"/>
    </location>
    <ligand>
        <name>3-phosphoshikimate</name>
        <dbReference type="ChEBI" id="CHEBI:145989"/>
    </ligand>
</feature>
<feature type="binding site" evidence="7">
    <location>
        <position position="363"/>
    </location>
    <ligand>
        <name>phosphoenolpyruvate</name>
        <dbReference type="ChEBI" id="CHEBI:58702"/>
    </ligand>
</feature>
<evidence type="ECO:0000256" key="3">
    <source>
        <dbReference type="ARBA" id="ARBA00022605"/>
    </source>
</evidence>
<feature type="binding site" evidence="7">
    <location>
        <position position="112"/>
    </location>
    <ligand>
        <name>phosphoenolpyruvate</name>
        <dbReference type="ChEBI" id="CHEBI:58702"/>
    </ligand>
</feature>
<feature type="binding site" evidence="7">
    <location>
        <position position="404"/>
    </location>
    <ligand>
        <name>phosphoenolpyruvate</name>
        <dbReference type="ChEBI" id="CHEBI:58702"/>
    </ligand>
</feature>
<dbReference type="UniPathway" id="UPA00053">
    <property type="reaction ID" value="UER00089"/>
</dbReference>
<dbReference type="NCBIfam" id="TIGR01356">
    <property type="entry name" value="aroA"/>
    <property type="match status" value="1"/>
</dbReference>
<organism evidence="9 10">
    <name type="scientific">Planococcus lenghuensis</name>
    <dbReference type="NCBI Taxonomy" id="2213202"/>
    <lineage>
        <taxon>Bacteria</taxon>
        <taxon>Bacillati</taxon>
        <taxon>Bacillota</taxon>
        <taxon>Bacilli</taxon>
        <taxon>Bacillales</taxon>
        <taxon>Caryophanaceae</taxon>
        <taxon>Planococcus</taxon>
    </lineage>
</organism>
<feature type="binding site" evidence="7">
    <location>
        <position position="429"/>
    </location>
    <ligand>
        <name>phosphoenolpyruvate</name>
        <dbReference type="ChEBI" id="CHEBI:58702"/>
    </ligand>
</feature>
<protein>
    <recommendedName>
        <fullName evidence="7">3-phosphoshikimate 1-carboxyvinyltransferase</fullName>
        <ecNumber evidence="7">2.5.1.19</ecNumber>
    </recommendedName>
    <alternativeName>
        <fullName evidence="7">5-enolpyruvylshikimate-3-phosphate synthase</fullName>
        <shortName evidence="7">EPSP synthase</shortName>
        <shortName evidence="7">EPSPS</shortName>
    </alternativeName>
</protein>
<keyword evidence="4 7" id="KW-0808">Transferase</keyword>
<evidence type="ECO:0000256" key="6">
    <source>
        <dbReference type="ARBA" id="ARBA00044633"/>
    </source>
</evidence>
<comment type="function">
    <text evidence="7">Catalyzes the transfer of the enolpyruvyl moiety of phosphoenolpyruvate (PEP) to the 5-hydroxyl of shikimate-3-phosphate (S3P) to produce enolpyruvyl shikimate-3-phosphate and inorganic phosphate.</text>
</comment>
<feature type="binding site" evidence="7">
    <location>
        <position position="189"/>
    </location>
    <ligand>
        <name>phosphoenolpyruvate</name>
        <dbReference type="ChEBI" id="CHEBI:58702"/>
    </ligand>
</feature>
<geneLocation type="plasmid" evidence="9 10">
    <name>unnamed2</name>
</geneLocation>
<dbReference type="HAMAP" id="MF_00210">
    <property type="entry name" value="EPSP_synth"/>
    <property type="match status" value="1"/>
</dbReference>
<evidence type="ECO:0000256" key="7">
    <source>
        <dbReference type="HAMAP-Rule" id="MF_00210"/>
    </source>
</evidence>
<reference evidence="9 10" key="1">
    <citation type="submission" date="2017-02" db="EMBL/GenBank/DDBJ databases">
        <title>The complete genomic sequence of a novel cold adapted crude oil-degrading bacterium Planococcus qaidamina Y42.</title>
        <authorList>
            <person name="Yang R."/>
        </authorList>
    </citation>
    <scope>NUCLEOTIDE SEQUENCE [LARGE SCALE GENOMIC DNA]</scope>
    <source>
        <strain evidence="9 10">Y42</strain>
        <plasmid evidence="9 10">unnamed2</plasmid>
    </source>
</reference>
<dbReference type="SUPFAM" id="SSF55205">
    <property type="entry name" value="EPT/RTPC-like"/>
    <property type="match status" value="1"/>
</dbReference>
<name>A0A1Q2L516_9BACL</name>
<evidence type="ECO:0000313" key="9">
    <source>
        <dbReference type="EMBL" id="AQQ55540.1"/>
    </source>
</evidence>